<sequence>MIIILLLQPTVENAIVKRVQIKLGTDSAIENVDITDELHKKLKQELFEWGCFMIGHEGKVANLGNDERRVYGSISTYPSYTVPEKALASTNSSAGFELMGWNLVHSRF</sequence>
<dbReference type="Proteomes" id="UP001196413">
    <property type="component" value="Unassembled WGS sequence"/>
</dbReference>
<evidence type="ECO:0000313" key="1">
    <source>
        <dbReference type="EMBL" id="KAJ1367598.1"/>
    </source>
</evidence>
<gene>
    <name evidence="1" type="ORF">KIN20_028539</name>
</gene>
<keyword evidence="2" id="KW-1185">Reference proteome</keyword>
<proteinExistence type="predicted"/>
<dbReference type="EMBL" id="JAHQIW010005955">
    <property type="protein sequence ID" value="KAJ1367598.1"/>
    <property type="molecule type" value="Genomic_DNA"/>
</dbReference>
<dbReference type="AlphaFoldDB" id="A0AAD5WF53"/>
<organism evidence="1 2">
    <name type="scientific">Parelaphostrongylus tenuis</name>
    <name type="common">Meningeal worm</name>
    <dbReference type="NCBI Taxonomy" id="148309"/>
    <lineage>
        <taxon>Eukaryota</taxon>
        <taxon>Metazoa</taxon>
        <taxon>Ecdysozoa</taxon>
        <taxon>Nematoda</taxon>
        <taxon>Chromadorea</taxon>
        <taxon>Rhabditida</taxon>
        <taxon>Rhabditina</taxon>
        <taxon>Rhabditomorpha</taxon>
        <taxon>Strongyloidea</taxon>
        <taxon>Metastrongylidae</taxon>
        <taxon>Parelaphostrongylus</taxon>
    </lineage>
</organism>
<evidence type="ECO:0000313" key="2">
    <source>
        <dbReference type="Proteomes" id="UP001196413"/>
    </source>
</evidence>
<comment type="caution">
    <text evidence="1">The sequence shown here is derived from an EMBL/GenBank/DDBJ whole genome shotgun (WGS) entry which is preliminary data.</text>
</comment>
<reference evidence="1" key="1">
    <citation type="submission" date="2021-06" db="EMBL/GenBank/DDBJ databases">
        <title>Parelaphostrongylus tenuis whole genome reference sequence.</title>
        <authorList>
            <person name="Garwood T.J."/>
            <person name="Larsen P.A."/>
            <person name="Fountain-Jones N.M."/>
            <person name="Garbe J.R."/>
            <person name="Macchietto M.G."/>
            <person name="Kania S.A."/>
            <person name="Gerhold R.W."/>
            <person name="Richards J.E."/>
            <person name="Wolf T.M."/>
        </authorList>
    </citation>
    <scope>NUCLEOTIDE SEQUENCE</scope>
    <source>
        <strain evidence="1">MNPRO001-30</strain>
        <tissue evidence="1">Meninges</tissue>
    </source>
</reference>
<protein>
    <submittedName>
        <fullName evidence="1">Uncharacterized protein</fullName>
    </submittedName>
</protein>
<name>A0AAD5WF53_PARTN</name>
<accession>A0AAD5WF53</accession>